<dbReference type="Proteomes" id="UP000233517">
    <property type="component" value="Unassembled WGS sequence"/>
</dbReference>
<dbReference type="PANTHER" id="PTHR47473:SF1">
    <property type="entry name" value="METHYLTRANSFERASE DOMAIN-CONTAINING PROTEIN"/>
    <property type="match status" value="1"/>
</dbReference>
<sequence length="299" mass="35186">MKIKKTIKPAHDKMTSRSPMYIYATEMVSDYYSCLNLEGKRVLSICGSGDQIINAFYFGAREVVAFDINYNSFFILDLKLTAINKLNYLEFINFFGSNLIDGSLEFGLYNKLKVFLSVKTRNFFDKLYKEFDYKGKKLIKSDYFRQRSMFDVLASDINYYLKNEKEYLKCREIVQNRKIQFLQLDVNDILTCKKLKGGFDIINLSNVLNYLTGKTEEENVLNVLVDVSRKINKKVNKDGVFFYYSYSPSIYKSQRLIPPASRFEIIKSINEINNFKFINKRFRRIGSESFDRINILRSK</sequence>
<evidence type="ECO:0008006" key="3">
    <source>
        <dbReference type="Google" id="ProtNLM"/>
    </source>
</evidence>
<dbReference type="EMBL" id="PHAI01000002">
    <property type="protein sequence ID" value="PKM91487.1"/>
    <property type="molecule type" value="Genomic_DNA"/>
</dbReference>
<dbReference type="PANTHER" id="PTHR47473">
    <property type="entry name" value="BTA1P"/>
    <property type="match status" value="1"/>
</dbReference>
<evidence type="ECO:0000313" key="1">
    <source>
        <dbReference type="EMBL" id="PKM91487.1"/>
    </source>
</evidence>
<dbReference type="InterPro" id="IPR029063">
    <property type="entry name" value="SAM-dependent_MTases_sf"/>
</dbReference>
<dbReference type="InterPro" id="IPR021829">
    <property type="entry name" value="DUF3419"/>
</dbReference>
<dbReference type="SUPFAM" id="SSF53335">
    <property type="entry name" value="S-adenosyl-L-methionine-dependent methyltransferases"/>
    <property type="match status" value="1"/>
</dbReference>
<reference evidence="1 2" key="1">
    <citation type="journal article" date="2017" name="ISME J.">
        <title>Potential for microbial H2 and metal transformations associated with novel bacteria and archaea in deep terrestrial subsurface sediments.</title>
        <authorList>
            <person name="Hernsdorf A.W."/>
            <person name="Amano Y."/>
            <person name="Miyakawa K."/>
            <person name="Ise K."/>
            <person name="Suzuki Y."/>
            <person name="Anantharaman K."/>
            <person name="Probst A."/>
            <person name="Burstein D."/>
            <person name="Thomas B.C."/>
            <person name="Banfield J.F."/>
        </authorList>
    </citation>
    <scope>NUCLEOTIDE SEQUENCE [LARGE SCALE GENOMIC DNA]</scope>
    <source>
        <strain evidence="1">HGW-Falkowbacteria-1</strain>
    </source>
</reference>
<accession>A0A2N2E9U5</accession>
<evidence type="ECO:0000313" key="2">
    <source>
        <dbReference type="Proteomes" id="UP000233517"/>
    </source>
</evidence>
<proteinExistence type="predicted"/>
<gene>
    <name evidence="1" type="ORF">CVU82_02730</name>
</gene>
<organism evidence="1 2">
    <name type="scientific">Candidatus Falkowbacteria bacterium HGW-Falkowbacteria-1</name>
    <dbReference type="NCBI Taxonomy" id="2013768"/>
    <lineage>
        <taxon>Bacteria</taxon>
        <taxon>Candidatus Falkowiibacteriota</taxon>
    </lineage>
</organism>
<name>A0A2N2E9U5_9BACT</name>
<dbReference type="AlphaFoldDB" id="A0A2N2E9U5"/>
<comment type="caution">
    <text evidence="1">The sequence shown here is derived from an EMBL/GenBank/DDBJ whole genome shotgun (WGS) entry which is preliminary data.</text>
</comment>
<protein>
    <recommendedName>
        <fullName evidence="3">DUF3419 domain-containing protein</fullName>
    </recommendedName>
</protein>
<dbReference type="Pfam" id="PF11899">
    <property type="entry name" value="DUF3419"/>
    <property type="match status" value="1"/>
</dbReference>